<evidence type="ECO:0000256" key="6">
    <source>
        <dbReference type="ARBA" id="ARBA00023315"/>
    </source>
</evidence>
<dbReference type="PROSITE" id="PS50968">
    <property type="entry name" value="BIOTINYL_LIPOYL"/>
    <property type="match status" value="1"/>
</dbReference>
<dbReference type="Pfam" id="PF00364">
    <property type="entry name" value="Biotin_lipoyl"/>
    <property type="match status" value="1"/>
</dbReference>
<accession>A0A939DHT6</accession>
<evidence type="ECO:0000256" key="1">
    <source>
        <dbReference type="ARBA" id="ARBA00001938"/>
    </source>
</evidence>
<evidence type="ECO:0000313" key="12">
    <source>
        <dbReference type="Proteomes" id="UP000664303"/>
    </source>
</evidence>
<evidence type="ECO:0000259" key="10">
    <source>
        <dbReference type="PROSITE" id="PS51826"/>
    </source>
</evidence>
<dbReference type="PROSITE" id="PS00189">
    <property type="entry name" value="LIPOYL"/>
    <property type="match status" value="1"/>
</dbReference>
<evidence type="ECO:0000313" key="11">
    <source>
        <dbReference type="EMBL" id="MBN7798590.1"/>
    </source>
</evidence>
<dbReference type="GO" id="GO:0031405">
    <property type="term" value="F:lipoic acid binding"/>
    <property type="evidence" value="ECO:0007669"/>
    <property type="project" value="TreeGrafter"/>
</dbReference>
<dbReference type="SUPFAM" id="SSF51230">
    <property type="entry name" value="Single hybrid motif"/>
    <property type="match status" value="1"/>
</dbReference>
<feature type="region of interest" description="Disordered" evidence="8">
    <location>
        <begin position="86"/>
        <end position="109"/>
    </location>
</feature>
<evidence type="ECO:0000256" key="2">
    <source>
        <dbReference type="ARBA" id="ARBA00007317"/>
    </source>
</evidence>
<keyword evidence="12" id="KW-1185">Reference proteome</keyword>
<proteinExistence type="inferred from homology"/>
<dbReference type="Proteomes" id="UP000664303">
    <property type="component" value="Unassembled WGS sequence"/>
</dbReference>
<dbReference type="EMBL" id="JAFKCZ010000016">
    <property type="protein sequence ID" value="MBN7798590.1"/>
    <property type="molecule type" value="Genomic_DNA"/>
</dbReference>
<feature type="domain" description="Lipoyl-binding" evidence="9">
    <location>
        <begin position="3"/>
        <end position="78"/>
    </location>
</feature>
<dbReference type="InterPro" id="IPR003016">
    <property type="entry name" value="2-oxoA_DH_lipoyl-BS"/>
</dbReference>
<dbReference type="PROSITE" id="PS51826">
    <property type="entry name" value="PSBD"/>
    <property type="match status" value="1"/>
</dbReference>
<evidence type="ECO:0000256" key="7">
    <source>
        <dbReference type="RuleBase" id="RU003423"/>
    </source>
</evidence>
<dbReference type="SUPFAM" id="SSF52777">
    <property type="entry name" value="CoA-dependent acyltransferases"/>
    <property type="match status" value="1"/>
</dbReference>
<sequence>MGVYSFKLPDLGEGIVESEVSTWHVSVGDMVCEDDPLADVQTDKAVVEVSAPVAGRIVALGCSAGEVLAVGAELVCFDIDGDGPGAEGTAARPEPGGEAPIAAPPAKYAGATPFPATDPVFQQVLASPSLRKRAREAGINLADVPGSGPKGRISHRDFEAFLAAGGELASRPGESRQATREVRLSGMRRVIARKMQESKRNIPHYSYIEEVDVTELEALRQHLNTEREDGQAKLTLLPFLVLALVKILPRFPHCNARFDDVEQVLTEFDAVHVGVATMTEAGLMVPVVRHCESLDVWRVASAIGRVSALARDGKAAPADLGGSTITITSLGAIGGIATTPVINAPETTIIGVNKMQERPVVRGGNIVARTMMNLSASFDHRIVDGYDGAQLVQALKASLEHPGAIFV</sequence>
<organism evidence="11 12">
    <name type="scientific">Parahaliea mediterranea</name>
    <dbReference type="NCBI Taxonomy" id="651086"/>
    <lineage>
        <taxon>Bacteria</taxon>
        <taxon>Pseudomonadati</taxon>
        <taxon>Pseudomonadota</taxon>
        <taxon>Gammaproteobacteria</taxon>
        <taxon>Cellvibrionales</taxon>
        <taxon>Halieaceae</taxon>
        <taxon>Parahaliea</taxon>
    </lineage>
</organism>
<comment type="similarity">
    <text evidence="2 7">Belongs to the 2-oxoacid dehydrogenase family.</text>
</comment>
<dbReference type="AlphaFoldDB" id="A0A939DHT6"/>
<dbReference type="Pfam" id="PF00198">
    <property type="entry name" value="2-oxoacid_dh"/>
    <property type="match status" value="1"/>
</dbReference>
<evidence type="ECO:0000259" key="9">
    <source>
        <dbReference type="PROSITE" id="PS50968"/>
    </source>
</evidence>
<dbReference type="InterPro" id="IPR001078">
    <property type="entry name" value="2-oxoacid_DH_actylTfrase"/>
</dbReference>
<dbReference type="InterPro" id="IPR050743">
    <property type="entry name" value="2-oxoacid_DH_E2_comp"/>
</dbReference>
<dbReference type="FunFam" id="3.30.559.10:FF:000007">
    <property type="entry name" value="Dihydrolipoamide acetyltransferase component of pyruvate dehydrogenase complex"/>
    <property type="match status" value="1"/>
</dbReference>
<dbReference type="Pfam" id="PF02817">
    <property type="entry name" value="E3_binding"/>
    <property type="match status" value="1"/>
</dbReference>
<keyword evidence="6 7" id="KW-0012">Acyltransferase</keyword>
<gene>
    <name evidence="11" type="ORF">JYP50_18455</name>
</gene>
<dbReference type="Gene3D" id="3.30.559.10">
    <property type="entry name" value="Chloramphenicol acetyltransferase-like domain"/>
    <property type="match status" value="1"/>
</dbReference>
<evidence type="ECO:0000256" key="8">
    <source>
        <dbReference type="SAM" id="MobiDB-lite"/>
    </source>
</evidence>
<keyword evidence="4 7" id="KW-0808">Transferase</keyword>
<dbReference type="InterPro" id="IPR036625">
    <property type="entry name" value="E3-bd_dom_sf"/>
</dbReference>
<dbReference type="EC" id="2.3.1.-" evidence="7"/>
<comment type="cofactor">
    <cofactor evidence="1 7">
        <name>(R)-lipoate</name>
        <dbReference type="ChEBI" id="CHEBI:83088"/>
    </cofactor>
</comment>
<dbReference type="GO" id="GO:0005737">
    <property type="term" value="C:cytoplasm"/>
    <property type="evidence" value="ECO:0007669"/>
    <property type="project" value="TreeGrafter"/>
</dbReference>
<evidence type="ECO:0000256" key="5">
    <source>
        <dbReference type="ARBA" id="ARBA00022823"/>
    </source>
</evidence>
<dbReference type="RefSeq" id="WP_206562038.1">
    <property type="nucleotide sequence ID" value="NZ_JAFKCZ010000016.1"/>
</dbReference>
<dbReference type="InterPro" id="IPR023213">
    <property type="entry name" value="CAT-like_dom_sf"/>
</dbReference>
<dbReference type="CDD" id="cd06849">
    <property type="entry name" value="lipoyl_domain"/>
    <property type="match status" value="1"/>
</dbReference>
<dbReference type="InterPro" id="IPR000089">
    <property type="entry name" value="Biotin_lipoyl"/>
</dbReference>
<name>A0A939DHT6_9GAMM</name>
<reference evidence="11" key="1">
    <citation type="submission" date="2021-02" db="EMBL/GenBank/DDBJ databases">
        <title>PHA producing bacteria isolated from coastal sediment in Guangdong, Shenzhen.</title>
        <authorList>
            <person name="Zheng W."/>
            <person name="Yu S."/>
            <person name="Huang Y."/>
        </authorList>
    </citation>
    <scope>NUCLEOTIDE SEQUENCE</scope>
    <source>
        <strain evidence="11">TN14-10</strain>
    </source>
</reference>
<dbReference type="InterPro" id="IPR011053">
    <property type="entry name" value="Single_hybrid_motif"/>
</dbReference>
<protein>
    <recommendedName>
        <fullName evidence="7">Dihydrolipoamide acetyltransferase component of pyruvate dehydrogenase complex</fullName>
        <ecNumber evidence="7">2.3.1.-</ecNumber>
    </recommendedName>
</protein>
<dbReference type="GO" id="GO:0016407">
    <property type="term" value="F:acetyltransferase activity"/>
    <property type="evidence" value="ECO:0007669"/>
    <property type="project" value="TreeGrafter"/>
</dbReference>
<dbReference type="Gene3D" id="4.10.320.10">
    <property type="entry name" value="E3-binding domain"/>
    <property type="match status" value="1"/>
</dbReference>
<dbReference type="SUPFAM" id="SSF47005">
    <property type="entry name" value="Peripheral subunit-binding domain of 2-oxo acid dehydrogenase complex"/>
    <property type="match status" value="1"/>
</dbReference>
<comment type="caution">
    <text evidence="11">The sequence shown here is derived from an EMBL/GenBank/DDBJ whole genome shotgun (WGS) entry which is preliminary data.</text>
</comment>
<evidence type="ECO:0000256" key="4">
    <source>
        <dbReference type="ARBA" id="ARBA00022679"/>
    </source>
</evidence>
<dbReference type="PANTHER" id="PTHR43178:SF5">
    <property type="entry name" value="LIPOAMIDE ACYLTRANSFERASE COMPONENT OF BRANCHED-CHAIN ALPHA-KETO ACID DEHYDROGENASE COMPLEX, MITOCHONDRIAL"/>
    <property type="match status" value="1"/>
</dbReference>
<feature type="compositionally biased region" description="Low complexity" evidence="8">
    <location>
        <begin position="87"/>
        <end position="106"/>
    </location>
</feature>
<dbReference type="PANTHER" id="PTHR43178">
    <property type="entry name" value="DIHYDROLIPOAMIDE ACETYLTRANSFERASE COMPONENT OF PYRUVATE DEHYDROGENASE COMPLEX"/>
    <property type="match status" value="1"/>
</dbReference>
<comment type="subunit">
    <text evidence="3">Forms a 24-polypeptide structural core with octahedral symmetry.</text>
</comment>
<evidence type="ECO:0000256" key="3">
    <source>
        <dbReference type="ARBA" id="ARBA00011484"/>
    </source>
</evidence>
<feature type="domain" description="Peripheral subunit-binding (PSBD)" evidence="10">
    <location>
        <begin position="125"/>
        <end position="162"/>
    </location>
</feature>
<dbReference type="InterPro" id="IPR004167">
    <property type="entry name" value="PSBD"/>
</dbReference>
<dbReference type="Gene3D" id="2.40.50.100">
    <property type="match status" value="1"/>
</dbReference>
<keyword evidence="5 7" id="KW-0450">Lipoyl</keyword>